<dbReference type="InParanoid" id="A0A251V740"/>
<organism evidence="4 5">
    <name type="scientific">Helianthus annuus</name>
    <name type="common">Common sunflower</name>
    <dbReference type="NCBI Taxonomy" id="4232"/>
    <lineage>
        <taxon>Eukaryota</taxon>
        <taxon>Viridiplantae</taxon>
        <taxon>Streptophyta</taxon>
        <taxon>Embryophyta</taxon>
        <taxon>Tracheophyta</taxon>
        <taxon>Spermatophyta</taxon>
        <taxon>Magnoliopsida</taxon>
        <taxon>eudicotyledons</taxon>
        <taxon>Gunneridae</taxon>
        <taxon>Pentapetalae</taxon>
        <taxon>asterids</taxon>
        <taxon>campanulids</taxon>
        <taxon>Asterales</taxon>
        <taxon>Asteraceae</taxon>
        <taxon>Asteroideae</taxon>
        <taxon>Heliantheae alliance</taxon>
        <taxon>Heliantheae</taxon>
        <taxon>Helianthus</taxon>
    </lineage>
</organism>
<dbReference type="InterPro" id="IPR014710">
    <property type="entry name" value="RmlC-like_jellyroll"/>
</dbReference>
<feature type="transmembrane region" description="Helical" evidence="1">
    <location>
        <begin position="16"/>
        <end position="33"/>
    </location>
</feature>
<dbReference type="PANTHER" id="PTHR33271:SF7">
    <property type="entry name" value="PLASTID TRANSCRIPTIONALLY ACTIVE 18"/>
    <property type="match status" value="1"/>
</dbReference>
<dbReference type="FunCoup" id="A0A251V740">
    <property type="interactions" value="1073"/>
</dbReference>
<evidence type="ECO:0000313" key="3">
    <source>
        <dbReference type="EMBL" id="KAF5814499.1"/>
    </source>
</evidence>
<dbReference type="Proteomes" id="UP000215914">
    <property type="component" value="Chromosome 3"/>
</dbReference>
<dbReference type="OrthoDB" id="733648at2759"/>
<dbReference type="STRING" id="4232.A0A251V740"/>
<dbReference type="SUPFAM" id="SSF51182">
    <property type="entry name" value="RmlC-like cupins"/>
    <property type="match status" value="1"/>
</dbReference>
<dbReference type="Pfam" id="PF05899">
    <property type="entry name" value="Cupin_3"/>
    <property type="match status" value="1"/>
</dbReference>
<reference evidence="4" key="2">
    <citation type="submission" date="2017-02" db="EMBL/GenBank/DDBJ databases">
        <title>Sunflower complete genome.</title>
        <authorList>
            <person name="Langlade N."/>
            <person name="Munos S."/>
        </authorList>
    </citation>
    <scope>NUCLEOTIDE SEQUENCE [LARGE SCALE GENOMIC DNA]</scope>
    <source>
        <tissue evidence="4">Leaves</tissue>
    </source>
</reference>
<dbReference type="InterPro" id="IPR008579">
    <property type="entry name" value="UGlyAH_Cupin_dom"/>
</dbReference>
<dbReference type="Gene3D" id="2.60.120.10">
    <property type="entry name" value="Jelly Rolls"/>
    <property type="match status" value="1"/>
</dbReference>
<dbReference type="Gramene" id="mRNA:HanXRQr2_Chr03g0111721">
    <property type="protein sequence ID" value="mRNA:HanXRQr2_Chr03g0111721"/>
    <property type="gene ID" value="HanXRQr2_Chr03g0111721"/>
</dbReference>
<reference evidence="3 5" key="1">
    <citation type="journal article" date="2017" name="Nature">
        <title>The sunflower genome provides insights into oil metabolism, flowering and Asterid evolution.</title>
        <authorList>
            <person name="Badouin H."/>
            <person name="Gouzy J."/>
            <person name="Grassa C.J."/>
            <person name="Murat F."/>
            <person name="Staton S.E."/>
            <person name="Cottret L."/>
            <person name="Lelandais-Briere C."/>
            <person name="Owens G.L."/>
            <person name="Carrere S."/>
            <person name="Mayjonade B."/>
            <person name="Legrand L."/>
            <person name="Gill N."/>
            <person name="Kane N.C."/>
            <person name="Bowers J.E."/>
            <person name="Hubner S."/>
            <person name="Bellec A."/>
            <person name="Berard A."/>
            <person name="Berges H."/>
            <person name="Blanchet N."/>
            <person name="Boniface M.C."/>
            <person name="Brunel D."/>
            <person name="Catrice O."/>
            <person name="Chaidir N."/>
            <person name="Claudel C."/>
            <person name="Donnadieu C."/>
            <person name="Faraut T."/>
            <person name="Fievet G."/>
            <person name="Helmstetter N."/>
            <person name="King M."/>
            <person name="Knapp S.J."/>
            <person name="Lai Z."/>
            <person name="Le Paslier M.C."/>
            <person name="Lippi Y."/>
            <person name="Lorenzon L."/>
            <person name="Mandel J.R."/>
            <person name="Marage G."/>
            <person name="Marchand G."/>
            <person name="Marquand E."/>
            <person name="Bret-Mestries E."/>
            <person name="Morien E."/>
            <person name="Nambeesan S."/>
            <person name="Nguyen T."/>
            <person name="Pegot-Espagnet P."/>
            <person name="Pouilly N."/>
            <person name="Raftis F."/>
            <person name="Sallet E."/>
            <person name="Schiex T."/>
            <person name="Thomas J."/>
            <person name="Vandecasteele C."/>
            <person name="Vares D."/>
            <person name="Vear F."/>
            <person name="Vautrin S."/>
            <person name="Crespi M."/>
            <person name="Mangin B."/>
            <person name="Burke J.M."/>
            <person name="Salse J."/>
            <person name="Munos S."/>
            <person name="Vincourt P."/>
            <person name="Rieseberg L.H."/>
            <person name="Langlade N.B."/>
        </authorList>
    </citation>
    <scope>NUCLEOTIDE SEQUENCE [LARGE SCALE GENOMIC DNA]</scope>
    <source>
        <strain evidence="5">cv. SF193</strain>
        <tissue evidence="3">Leaves</tissue>
    </source>
</reference>
<keyword evidence="1" id="KW-0812">Transmembrane</keyword>
<proteinExistence type="predicted"/>
<dbReference type="AlphaFoldDB" id="A0A251V740"/>
<dbReference type="EMBL" id="CM007892">
    <property type="protein sequence ID" value="OTG31438.1"/>
    <property type="molecule type" value="Genomic_DNA"/>
</dbReference>
<evidence type="ECO:0000256" key="1">
    <source>
        <dbReference type="SAM" id="Phobius"/>
    </source>
</evidence>
<evidence type="ECO:0000259" key="2">
    <source>
        <dbReference type="Pfam" id="PF05899"/>
    </source>
</evidence>
<protein>
    <submittedName>
        <fullName evidence="4">Putative rmlC-like jelly roll fold protein</fullName>
    </submittedName>
    <submittedName>
        <fullName evidence="3">RmlC-like cupin domain superfamily, rmlC-like jelly roll protein</fullName>
    </submittedName>
</protein>
<dbReference type="PANTHER" id="PTHR33271">
    <property type="entry name" value="OS04G0445200 PROTEIN"/>
    <property type="match status" value="1"/>
</dbReference>
<sequence length="190" mass="22295">MRRTKLHVTHKYKEQYANIPYLISIIILFFFFPEGKPDTRAPLLPNKVQNHITMASLMMGPPLASFSKTSKTAHKTSNSTNGRIKCVQRPLEEIYNIRVEKSVSKQRLTELGVSKWSTWKTGKCNVPWDWHVDQLVYIEEGEVRVVPEGSERYMSFVAGDLVRYPKWFEADLWFNGYYQERYSFRAYGDD</sequence>
<keyword evidence="5" id="KW-1185">Reference proteome</keyword>
<keyword evidence="1" id="KW-0472">Membrane</keyword>
<evidence type="ECO:0000313" key="5">
    <source>
        <dbReference type="Proteomes" id="UP000215914"/>
    </source>
</evidence>
<dbReference type="OMA" id="SERYCFK"/>
<dbReference type="InterPro" id="IPR011051">
    <property type="entry name" value="RmlC_Cupin_sf"/>
</dbReference>
<accession>A0A251V740</accession>
<feature type="domain" description="(S)-ureidoglycine aminohydrolase cupin" evidence="2">
    <location>
        <begin position="109"/>
        <end position="172"/>
    </location>
</feature>
<name>A0A251V740_HELAN</name>
<gene>
    <name evidence="4" type="ORF">HannXRQ_Chr03g0075631</name>
    <name evidence="3" type="ORF">HanXRQr2_Chr03g0111721</name>
</gene>
<dbReference type="EMBL" id="MNCJ02000318">
    <property type="protein sequence ID" value="KAF5814499.1"/>
    <property type="molecule type" value="Genomic_DNA"/>
</dbReference>
<keyword evidence="1" id="KW-1133">Transmembrane helix</keyword>
<evidence type="ECO:0000313" key="4">
    <source>
        <dbReference type="EMBL" id="OTG31438.1"/>
    </source>
</evidence>
<reference evidence="3" key="3">
    <citation type="submission" date="2020-06" db="EMBL/GenBank/DDBJ databases">
        <title>Helianthus annuus Genome sequencing and assembly Release 2.</title>
        <authorList>
            <person name="Gouzy J."/>
            <person name="Langlade N."/>
            <person name="Munos S."/>
        </authorList>
    </citation>
    <scope>NUCLEOTIDE SEQUENCE</scope>
    <source>
        <tissue evidence="3">Leaves</tissue>
    </source>
</reference>